<dbReference type="PROSITE" id="PS01274">
    <property type="entry name" value="COA_TRANSF_2"/>
    <property type="match status" value="1"/>
</dbReference>
<dbReference type="GO" id="GO:0046952">
    <property type="term" value="P:ketone body catabolic process"/>
    <property type="evidence" value="ECO:0007669"/>
    <property type="project" value="InterPro"/>
</dbReference>
<dbReference type="AlphaFoldDB" id="A0A1R2BME2"/>
<evidence type="ECO:0000313" key="6">
    <source>
        <dbReference type="Proteomes" id="UP000187209"/>
    </source>
</evidence>
<dbReference type="SMART" id="SM00882">
    <property type="entry name" value="CoA_trans"/>
    <property type="match status" value="2"/>
</dbReference>
<reference evidence="5 6" key="1">
    <citation type="submission" date="2016-11" db="EMBL/GenBank/DDBJ databases">
        <title>The macronuclear genome of Stentor coeruleus: a giant cell with tiny introns.</title>
        <authorList>
            <person name="Slabodnick M."/>
            <person name="Ruby J.G."/>
            <person name="Reiff S.B."/>
            <person name="Swart E.C."/>
            <person name="Gosai S."/>
            <person name="Prabakaran S."/>
            <person name="Witkowska E."/>
            <person name="Larue G.E."/>
            <person name="Fisher S."/>
            <person name="Freeman R.M."/>
            <person name="Gunawardena J."/>
            <person name="Chu W."/>
            <person name="Stover N.A."/>
            <person name="Gregory B.D."/>
            <person name="Nowacki M."/>
            <person name="Derisi J."/>
            <person name="Roy S.W."/>
            <person name="Marshall W.F."/>
            <person name="Sood P."/>
        </authorList>
    </citation>
    <scope>NUCLEOTIDE SEQUENCE [LARGE SCALE GENOMIC DNA]</scope>
    <source>
        <strain evidence="5">WM001</strain>
    </source>
</reference>
<dbReference type="Proteomes" id="UP000187209">
    <property type="component" value="Unassembled WGS sequence"/>
</dbReference>
<keyword evidence="6" id="KW-1185">Reference proteome</keyword>
<evidence type="ECO:0000256" key="3">
    <source>
        <dbReference type="PIRNR" id="PIRNR000858"/>
    </source>
</evidence>
<dbReference type="PANTHER" id="PTHR13707:SF60">
    <property type="entry name" value="ACETATE COA-TRANSFERASE SUBUNIT ALPHA"/>
    <property type="match status" value="1"/>
</dbReference>
<evidence type="ECO:0000256" key="2">
    <source>
        <dbReference type="ARBA" id="ARBA00022679"/>
    </source>
</evidence>
<evidence type="ECO:0000313" key="5">
    <source>
        <dbReference type="EMBL" id="OMJ77926.1"/>
    </source>
</evidence>
<accession>A0A1R2BME2</accession>
<dbReference type="NCBIfam" id="TIGR02428">
    <property type="entry name" value="pcaJ_scoB_fam"/>
    <property type="match status" value="1"/>
</dbReference>
<evidence type="ECO:0000256" key="1">
    <source>
        <dbReference type="ARBA" id="ARBA00007154"/>
    </source>
</evidence>
<dbReference type="Gene3D" id="3.40.1080.10">
    <property type="entry name" value="Glutaconate Coenzyme A-transferase"/>
    <property type="match status" value="2"/>
</dbReference>
<dbReference type="Pfam" id="PF01144">
    <property type="entry name" value="CoA_trans"/>
    <property type="match status" value="2"/>
</dbReference>
<dbReference type="InterPro" id="IPR014388">
    <property type="entry name" value="3-oxoacid_CoA-transferase"/>
</dbReference>
<dbReference type="OrthoDB" id="1933379at2759"/>
<dbReference type="GO" id="GO:0008260">
    <property type="term" value="F:succinyl-CoA:3-oxo-acid CoA-transferase activity"/>
    <property type="evidence" value="ECO:0007669"/>
    <property type="project" value="UniProtKB-EC"/>
</dbReference>
<name>A0A1R2BME2_9CILI</name>
<dbReference type="PIRSF" id="PIRSF000858">
    <property type="entry name" value="SCOT-t"/>
    <property type="match status" value="1"/>
</dbReference>
<dbReference type="EMBL" id="MPUH01000549">
    <property type="protein sequence ID" value="OMJ77926.1"/>
    <property type="molecule type" value="Genomic_DNA"/>
</dbReference>
<dbReference type="EC" id="2.8.3.5" evidence="3"/>
<keyword evidence="3" id="KW-0496">Mitochondrion</keyword>
<gene>
    <name evidence="5" type="ORF">SteCoe_22404</name>
</gene>
<dbReference type="InterPro" id="IPR037171">
    <property type="entry name" value="NagB/RpiA_transferase-like"/>
</dbReference>
<dbReference type="InterPro" id="IPR012791">
    <property type="entry name" value="3-oxoacid_CoA-transf_B"/>
</dbReference>
<comment type="pathway">
    <text evidence="3">Ketone metabolism; succinyl-CoA degradation; acetoacetyl-CoA from succinyl-CoA: step 1/1.</text>
</comment>
<feature type="active site" description="5-glutamyl coenzyme A thioester intermediate" evidence="4">
    <location>
        <position position="317"/>
    </location>
</feature>
<dbReference type="PANTHER" id="PTHR13707">
    <property type="entry name" value="KETOACID-COENZYME A TRANSFERASE"/>
    <property type="match status" value="1"/>
</dbReference>
<sequence>MWSRISNRVFSSKVFKSSKDAVADIFSGSSIAVGGFGNCGIPENLIDETSDLDLENLTLVTNNCGIEGYGLNVLLARRQVKRLISSYVGENENFDKQYLSGDLELEIVPQGTLAEKMRAGGAGIPAFYTATGVGTIISEGEFPIKFKKGTNEPEFYSEKKETRNIDGRDYVLEKSIRTDFALVKAWKGDTLGNLVYRGSAQNFNPMAAMAGKITIAEVENLVEPGELDPAEIHTPSVYVNRIVKGEKYTKKIERLTLNTGEELQVPGKGEIKALREIIIKRAAKELKSGMYVNLGTGMPTLIPNFLPPDTKIYLQSENGIIGFGPYPKPGFEDPDLINSGKETVTLNSGAALFHSAESFAMIRGGNLQLSILGALQVSKYGDLANWIIPGKMVKGMAGAMDLVSSPTRCVVTMEHTAKNTLKLLNKCNLPITGKGVVSLLITELGVFDFKREGGITLIEIGKGTTIDQIKKVTECGFLIASDLKQIDVD</sequence>
<proteinExistence type="inferred from homology"/>
<organism evidence="5 6">
    <name type="scientific">Stentor coeruleus</name>
    <dbReference type="NCBI Taxonomy" id="5963"/>
    <lineage>
        <taxon>Eukaryota</taxon>
        <taxon>Sar</taxon>
        <taxon>Alveolata</taxon>
        <taxon>Ciliophora</taxon>
        <taxon>Postciliodesmatophora</taxon>
        <taxon>Heterotrichea</taxon>
        <taxon>Heterotrichida</taxon>
        <taxon>Stentoridae</taxon>
        <taxon>Stentor</taxon>
    </lineage>
</organism>
<comment type="similarity">
    <text evidence="1 3">Belongs to the 3-oxoacid CoA-transferase family.</text>
</comment>
<evidence type="ECO:0000256" key="4">
    <source>
        <dbReference type="PIRSR" id="PIRSR000858-1"/>
    </source>
</evidence>
<dbReference type="SUPFAM" id="SSF100950">
    <property type="entry name" value="NagB/RpiA/CoA transferase-like"/>
    <property type="match status" value="2"/>
</dbReference>
<keyword evidence="2 3" id="KW-0808">Transferase</keyword>
<comment type="function">
    <text evidence="3">Key enzyme for ketone body catabolism. Transfers the CoA moiety from succinate to acetoacetate. Formation of the enzyme-CoA intermediate proceeds via an unstable anhydride species formed between the carboxylate groups of the enzyme and substrate.</text>
</comment>
<dbReference type="UniPathway" id="UPA00929">
    <property type="reaction ID" value="UER00894"/>
</dbReference>
<comment type="catalytic activity">
    <reaction evidence="3">
        <text>a 3-oxo acid + succinyl-CoA = a 3-oxoacyl-CoA + succinate</text>
        <dbReference type="Rhea" id="RHEA:24564"/>
        <dbReference type="ChEBI" id="CHEBI:30031"/>
        <dbReference type="ChEBI" id="CHEBI:35973"/>
        <dbReference type="ChEBI" id="CHEBI:57292"/>
        <dbReference type="ChEBI" id="CHEBI:90726"/>
        <dbReference type="EC" id="2.8.3.5"/>
    </reaction>
</comment>
<dbReference type="InterPro" id="IPR004164">
    <property type="entry name" value="CoA_transf_AS"/>
</dbReference>
<comment type="caution">
    <text evidence="5">The sequence shown here is derived from an EMBL/GenBank/DDBJ whole genome shotgun (WGS) entry which is preliminary data.</text>
</comment>
<dbReference type="InterPro" id="IPR004165">
    <property type="entry name" value="CoA_trans_fam_I"/>
</dbReference>
<protein>
    <recommendedName>
        <fullName evidence="3">Succinyl-CoA:3-ketoacid-coenzyme A transferase</fullName>
        <ecNumber evidence="3">2.8.3.5</ecNumber>
    </recommendedName>
</protein>